<evidence type="ECO:0000313" key="1">
    <source>
        <dbReference type="EMBL" id="MBD2186324.1"/>
    </source>
</evidence>
<evidence type="ECO:0000313" key="2">
    <source>
        <dbReference type="Proteomes" id="UP000641646"/>
    </source>
</evidence>
<reference evidence="1" key="2">
    <citation type="submission" date="2020-08" db="EMBL/GenBank/DDBJ databases">
        <authorList>
            <person name="Chen M."/>
            <person name="Teng W."/>
            <person name="Zhao L."/>
            <person name="Hu C."/>
            <person name="Zhou Y."/>
            <person name="Han B."/>
            <person name="Song L."/>
            <person name="Shu W."/>
        </authorList>
    </citation>
    <scope>NUCLEOTIDE SEQUENCE</scope>
    <source>
        <strain evidence="1">FACHB-1375</strain>
    </source>
</reference>
<dbReference type="Proteomes" id="UP000641646">
    <property type="component" value="Unassembled WGS sequence"/>
</dbReference>
<dbReference type="EMBL" id="JACJPW010000191">
    <property type="protein sequence ID" value="MBD2186324.1"/>
    <property type="molecule type" value="Genomic_DNA"/>
</dbReference>
<name>A0A926ZL37_9CYAN</name>
<reference evidence="1" key="1">
    <citation type="journal article" date="2015" name="ISME J.">
        <title>Draft Genome Sequence of Streptomyces incarnatus NRRL8089, which Produces the Nucleoside Antibiotic Sinefungin.</title>
        <authorList>
            <person name="Oshima K."/>
            <person name="Hattori M."/>
            <person name="Shimizu H."/>
            <person name="Fukuda K."/>
            <person name="Nemoto M."/>
            <person name="Inagaki K."/>
            <person name="Tamura T."/>
        </authorList>
    </citation>
    <scope>NUCLEOTIDE SEQUENCE</scope>
    <source>
        <strain evidence="1">FACHB-1375</strain>
    </source>
</reference>
<protein>
    <submittedName>
        <fullName evidence="1">Uncharacterized protein</fullName>
    </submittedName>
</protein>
<accession>A0A926ZL37</accession>
<proteinExistence type="predicted"/>
<keyword evidence="2" id="KW-1185">Reference proteome</keyword>
<comment type="caution">
    <text evidence="1">The sequence shown here is derived from an EMBL/GenBank/DDBJ whole genome shotgun (WGS) entry which is preliminary data.</text>
</comment>
<organism evidence="1 2">
    <name type="scientific">Aerosakkonema funiforme FACHB-1375</name>
    <dbReference type="NCBI Taxonomy" id="2949571"/>
    <lineage>
        <taxon>Bacteria</taxon>
        <taxon>Bacillati</taxon>
        <taxon>Cyanobacteriota</taxon>
        <taxon>Cyanophyceae</taxon>
        <taxon>Oscillatoriophycideae</taxon>
        <taxon>Aerosakkonematales</taxon>
        <taxon>Aerosakkonemataceae</taxon>
        <taxon>Aerosakkonema</taxon>
    </lineage>
</organism>
<gene>
    <name evidence="1" type="ORF">H6G03_35610</name>
</gene>
<dbReference type="RefSeq" id="WP_190475538.1">
    <property type="nucleotide sequence ID" value="NZ_JACJPW010000191.1"/>
</dbReference>
<sequence length="118" mass="13474">MSARRDILSLLHQTLNFMLWTRSISTFSLRQSDFSARPTLPAVTNFTQSFPTLWQAGKLLKLCSLSWVFNNTTLLRANFLYSFCPMTFSFMEMSTPFCPIGQISLLQPLRIKNLAGQA</sequence>
<dbReference type="AlphaFoldDB" id="A0A926ZL37"/>